<gene>
    <name evidence="2" type="ORF">KKP3000_002111</name>
</gene>
<protein>
    <submittedName>
        <fullName evidence="2">Glycosyltransferase family 4 protein</fullName>
        <ecNumber evidence="2">2.4.-.-</ecNumber>
    </submittedName>
</protein>
<accession>A0ABV5AA10</accession>
<dbReference type="PANTHER" id="PTHR45947:SF3">
    <property type="entry name" value="SULFOQUINOVOSYL TRANSFERASE SQD2"/>
    <property type="match status" value="1"/>
</dbReference>
<organism evidence="2 3">
    <name type="scientific">Alicyclobacillus fastidiosus</name>
    <dbReference type="NCBI Taxonomy" id="392011"/>
    <lineage>
        <taxon>Bacteria</taxon>
        <taxon>Bacillati</taxon>
        <taxon>Bacillota</taxon>
        <taxon>Bacilli</taxon>
        <taxon>Bacillales</taxon>
        <taxon>Alicyclobacillaceae</taxon>
        <taxon>Alicyclobacillus</taxon>
    </lineage>
</organism>
<evidence type="ECO:0000259" key="1">
    <source>
        <dbReference type="Pfam" id="PF00534"/>
    </source>
</evidence>
<keyword evidence="2" id="KW-0328">Glycosyltransferase</keyword>
<dbReference type="Proteomes" id="UP001579974">
    <property type="component" value="Unassembled WGS sequence"/>
</dbReference>
<dbReference type="PANTHER" id="PTHR45947">
    <property type="entry name" value="SULFOQUINOVOSYL TRANSFERASE SQD2"/>
    <property type="match status" value="1"/>
</dbReference>
<reference evidence="2 3" key="1">
    <citation type="journal article" date="2024" name="Int. J. Mol. Sci.">
        <title>Exploration of Alicyclobacillus spp. Genome in Search of Antibiotic Resistance.</title>
        <authorList>
            <person name="Bucka-Kolendo J."/>
            <person name="Kiousi D.E."/>
            <person name="Dekowska A."/>
            <person name="Mikolajczuk-Szczyrba A."/>
            <person name="Karadedos D.M."/>
            <person name="Michael P."/>
            <person name="Galanis A."/>
            <person name="Sokolowska B."/>
        </authorList>
    </citation>
    <scope>NUCLEOTIDE SEQUENCE [LARGE SCALE GENOMIC DNA]</scope>
    <source>
        <strain evidence="2 3">KKP 3000</strain>
    </source>
</reference>
<feature type="domain" description="Glycosyl transferase family 1" evidence="1">
    <location>
        <begin position="246"/>
        <end position="403"/>
    </location>
</feature>
<comment type="caution">
    <text evidence="2">The sequence shown here is derived from an EMBL/GenBank/DDBJ whole genome shotgun (WGS) entry which is preliminary data.</text>
</comment>
<dbReference type="Pfam" id="PF00534">
    <property type="entry name" value="Glycos_transf_1"/>
    <property type="match status" value="1"/>
</dbReference>
<dbReference type="InterPro" id="IPR050194">
    <property type="entry name" value="Glycosyltransferase_grp1"/>
</dbReference>
<dbReference type="InterPro" id="IPR001296">
    <property type="entry name" value="Glyco_trans_1"/>
</dbReference>
<sequence length="425" mass="47952">MIAVRPAYQERRLTSYRRLFDDGLARCTIAACAVSQVIGAHILKQYSEMPCFHITVVHDKEAILNMRVLVVSPEGLPIPPRHGGSVQIYLSNLFRELAKRPDVDVILLSPGQRSERKRISSHATHLTMRASKEQYWRNVHKVIHSYHPDVIQIDNRPAQALEIAKGFPTKRVILNLHSLTFLSRRHISESHAREILNRAVVVCNSADLARTIRSRFRLKSTWHPHVIYPGVTQNQRGIAVARSGPHTPLRVLFVGRVIEQKGVHVLIRAVRALRDSTPVKLTVVGGTHPWERAYRTRLKRMARGLDVKFAGFVQPQKLSSYYESHDILVCPSQKHEAFGLVNLEAMSYGLPVVASNIGGVPEAVGGKGGVLIHSFQSPSQFAAAIRSFASSERYLKYSQAARRHARRFTWSRTARGFAELYRQNS</sequence>
<keyword evidence="2" id="KW-0808">Transferase</keyword>
<dbReference type="GO" id="GO:0016757">
    <property type="term" value="F:glycosyltransferase activity"/>
    <property type="evidence" value="ECO:0007669"/>
    <property type="project" value="UniProtKB-KW"/>
</dbReference>
<dbReference type="RefSeq" id="WP_275472743.1">
    <property type="nucleotide sequence ID" value="NZ_CP162940.1"/>
</dbReference>
<dbReference type="EMBL" id="JBDXSU010000002">
    <property type="protein sequence ID" value="MFB5189112.1"/>
    <property type="molecule type" value="Genomic_DNA"/>
</dbReference>
<dbReference type="CDD" id="cd03801">
    <property type="entry name" value="GT4_PimA-like"/>
    <property type="match status" value="1"/>
</dbReference>
<dbReference type="EC" id="2.4.-.-" evidence="2"/>
<evidence type="ECO:0000313" key="3">
    <source>
        <dbReference type="Proteomes" id="UP001579974"/>
    </source>
</evidence>
<evidence type="ECO:0000313" key="2">
    <source>
        <dbReference type="EMBL" id="MFB5189112.1"/>
    </source>
</evidence>
<dbReference type="Gene3D" id="3.40.50.2000">
    <property type="entry name" value="Glycogen Phosphorylase B"/>
    <property type="match status" value="2"/>
</dbReference>
<dbReference type="SUPFAM" id="SSF53756">
    <property type="entry name" value="UDP-Glycosyltransferase/glycogen phosphorylase"/>
    <property type="match status" value="1"/>
</dbReference>
<proteinExistence type="predicted"/>
<name>A0ABV5AA10_9BACL</name>
<keyword evidence="3" id="KW-1185">Reference proteome</keyword>